<keyword evidence="4" id="KW-1185">Reference proteome</keyword>
<dbReference type="Pfam" id="PF01408">
    <property type="entry name" value="GFO_IDH_MocA"/>
    <property type="match status" value="1"/>
</dbReference>
<evidence type="ECO:0000259" key="2">
    <source>
        <dbReference type="Pfam" id="PF22725"/>
    </source>
</evidence>
<proteinExistence type="predicted"/>
<organism evidence="3 4">
    <name type="scientific">Paenibacillus aceris</name>
    <dbReference type="NCBI Taxonomy" id="869555"/>
    <lineage>
        <taxon>Bacteria</taxon>
        <taxon>Bacillati</taxon>
        <taxon>Bacillota</taxon>
        <taxon>Bacilli</taxon>
        <taxon>Bacillales</taxon>
        <taxon>Paenibacillaceae</taxon>
        <taxon>Paenibacillus</taxon>
    </lineage>
</organism>
<feature type="domain" description="GFO/IDH/MocA-like oxidoreductase" evidence="2">
    <location>
        <begin position="133"/>
        <end position="253"/>
    </location>
</feature>
<gene>
    <name evidence="3" type="ORF">J2Z65_004620</name>
</gene>
<dbReference type="InterPro" id="IPR036291">
    <property type="entry name" value="NAD(P)-bd_dom_sf"/>
</dbReference>
<dbReference type="EMBL" id="JAGGKV010000013">
    <property type="protein sequence ID" value="MBP1965383.1"/>
    <property type="molecule type" value="Genomic_DNA"/>
</dbReference>
<evidence type="ECO:0000313" key="3">
    <source>
        <dbReference type="EMBL" id="MBP1965383.1"/>
    </source>
</evidence>
<dbReference type="SUPFAM" id="SSF51735">
    <property type="entry name" value="NAD(P)-binding Rossmann-fold domains"/>
    <property type="match status" value="1"/>
</dbReference>
<dbReference type="PANTHER" id="PTHR43377">
    <property type="entry name" value="BILIVERDIN REDUCTASE A"/>
    <property type="match status" value="1"/>
</dbReference>
<name>A0ABS4I3A1_9BACL</name>
<dbReference type="InterPro" id="IPR051450">
    <property type="entry name" value="Gfo/Idh/MocA_Oxidoreductases"/>
</dbReference>
<evidence type="ECO:0000259" key="1">
    <source>
        <dbReference type="Pfam" id="PF01408"/>
    </source>
</evidence>
<sequence>MTTYKIVQAGCGAMASAWIKYALEREDSEIVAFVDLYEAAAVKMNEKHGLSVPWFASVEEAIRQTGANLVFDVTIPSAHKTVATAALEGGCHLMSEKPMAASMEEAEQLAELAATKPELHYSIMQNRRFLKDIRALRELIGSGAIGKPSFVTADFFIGAHFGGFRDAMESPLIMDMAIHTFDQARLIIGANPVSVYCHEFNPEGSWYAGNAAAVCIFEFDNGAVFTYNGSWCSEGLRTTWEAEWRIAGSQGTASWKDAPPFAEVVSPAQEAKFQYEYDRIEAPYNWHGREGHNGCLDEMFQAIQEGRPAETSYADNIYSTAMVFGAIRSAKEQRKVMLRRP</sequence>
<dbReference type="SUPFAM" id="SSF55347">
    <property type="entry name" value="Glyceraldehyde-3-phosphate dehydrogenase-like, C-terminal domain"/>
    <property type="match status" value="1"/>
</dbReference>
<dbReference type="PANTHER" id="PTHR43377:SF1">
    <property type="entry name" value="BILIVERDIN REDUCTASE A"/>
    <property type="match status" value="1"/>
</dbReference>
<dbReference type="InterPro" id="IPR055170">
    <property type="entry name" value="GFO_IDH_MocA-like_dom"/>
</dbReference>
<accession>A0ABS4I3A1</accession>
<comment type="caution">
    <text evidence="3">The sequence shown here is derived from an EMBL/GenBank/DDBJ whole genome shotgun (WGS) entry which is preliminary data.</text>
</comment>
<dbReference type="Proteomes" id="UP001519344">
    <property type="component" value="Unassembled WGS sequence"/>
</dbReference>
<feature type="domain" description="Gfo/Idh/MocA-like oxidoreductase N-terminal" evidence="1">
    <location>
        <begin position="6"/>
        <end position="117"/>
    </location>
</feature>
<dbReference type="Gene3D" id="3.30.360.10">
    <property type="entry name" value="Dihydrodipicolinate Reductase, domain 2"/>
    <property type="match status" value="1"/>
</dbReference>
<protein>
    <submittedName>
        <fullName evidence="3">Dehydrogenase</fullName>
    </submittedName>
</protein>
<dbReference type="RefSeq" id="WP_167058577.1">
    <property type="nucleotide sequence ID" value="NZ_JAAOZR010000018.1"/>
</dbReference>
<dbReference type="InterPro" id="IPR000683">
    <property type="entry name" value="Gfo/Idh/MocA-like_OxRdtase_N"/>
</dbReference>
<evidence type="ECO:0000313" key="4">
    <source>
        <dbReference type="Proteomes" id="UP001519344"/>
    </source>
</evidence>
<dbReference type="Pfam" id="PF22725">
    <property type="entry name" value="GFO_IDH_MocA_C3"/>
    <property type="match status" value="1"/>
</dbReference>
<reference evidence="3 4" key="1">
    <citation type="submission" date="2021-03" db="EMBL/GenBank/DDBJ databases">
        <title>Genomic Encyclopedia of Type Strains, Phase IV (KMG-IV): sequencing the most valuable type-strain genomes for metagenomic binning, comparative biology and taxonomic classification.</title>
        <authorList>
            <person name="Goeker M."/>
        </authorList>
    </citation>
    <scope>NUCLEOTIDE SEQUENCE [LARGE SCALE GENOMIC DNA]</scope>
    <source>
        <strain evidence="3 4">DSM 24950</strain>
    </source>
</reference>
<dbReference type="Gene3D" id="3.40.50.720">
    <property type="entry name" value="NAD(P)-binding Rossmann-like Domain"/>
    <property type="match status" value="1"/>
</dbReference>